<proteinExistence type="predicted"/>
<dbReference type="Proteomes" id="UP000011728">
    <property type="component" value="Chromosome"/>
</dbReference>
<gene>
    <name evidence="2" type="ORF">Cspa_c30830</name>
</gene>
<dbReference type="EMBL" id="CP004121">
    <property type="protein sequence ID" value="AGF56844.1"/>
    <property type="molecule type" value="Genomic_DNA"/>
</dbReference>
<evidence type="ECO:0000259" key="1">
    <source>
        <dbReference type="Pfam" id="PF02371"/>
    </source>
</evidence>
<dbReference type="GO" id="GO:0003677">
    <property type="term" value="F:DNA binding"/>
    <property type="evidence" value="ECO:0007669"/>
    <property type="project" value="InterPro"/>
</dbReference>
<feature type="domain" description="Transposase IS116/IS110/IS902 C-terminal" evidence="1">
    <location>
        <begin position="1"/>
        <end position="74"/>
    </location>
</feature>
<dbReference type="GO" id="GO:0006313">
    <property type="term" value="P:DNA transposition"/>
    <property type="evidence" value="ECO:0007669"/>
    <property type="project" value="InterPro"/>
</dbReference>
<evidence type="ECO:0000313" key="3">
    <source>
        <dbReference type="Proteomes" id="UP000011728"/>
    </source>
</evidence>
<dbReference type="KEGG" id="csr:Cspa_c30830"/>
<dbReference type="InterPro" id="IPR047650">
    <property type="entry name" value="Transpos_IS110"/>
</dbReference>
<accession>M1MG08</accession>
<evidence type="ECO:0000313" key="2">
    <source>
        <dbReference type="EMBL" id="AGF56844.1"/>
    </source>
</evidence>
<dbReference type="PANTHER" id="PTHR33055">
    <property type="entry name" value="TRANSPOSASE FOR INSERTION SEQUENCE ELEMENT IS1111A"/>
    <property type="match status" value="1"/>
</dbReference>
<dbReference type="Pfam" id="PF02371">
    <property type="entry name" value="Transposase_20"/>
    <property type="match status" value="1"/>
</dbReference>
<organism evidence="2 3">
    <name type="scientific">Clostridium saccharoperbutylacetonicum N1-4(HMT)</name>
    <dbReference type="NCBI Taxonomy" id="931276"/>
    <lineage>
        <taxon>Bacteria</taxon>
        <taxon>Bacillati</taxon>
        <taxon>Bacillota</taxon>
        <taxon>Clostridia</taxon>
        <taxon>Eubacteriales</taxon>
        <taxon>Clostridiaceae</taxon>
        <taxon>Clostridium</taxon>
    </lineage>
</organism>
<name>M1MG08_9CLOT</name>
<dbReference type="HOGENOM" id="CLU_036902_10_0_9"/>
<dbReference type="PANTHER" id="PTHR33055:SF13">
    <property type="entry name" value="TRANSPOSASE"/>
    <property type="match status" value="1"/>
</dbReference>
<dbReference type="PATRIC" id="fig|931276.5.peg.3100"/>
<sequence length="99" mass="10931">MPGVGYVLAPRLIGSIGDIRRFHNGKALIAYAGIDAPPFESCNFKGTRQKISKRGSAYLRKTGYEIMTSLNAIKPIEDSVVYDYMLKNNVDIGICKTCK</sequence>
<protein>
    <submittedName>
        <fullName evidence="2">Transposase IS116/IS110/IS902 family</fullName>
    </submittedName>
</protein>
<dbReference type="GO" id="GO:0004803">
    <property type="term" value="F:transposase activity"/>
    <property type="evidence" value="ECO:0007669"/>
    <property type="project" value="InterPro"/>
</dbReference>
<keyword evidence="3" id="KW-1185">Reference proteome</keyword>
<reference evidence="2 3" key="1">
    <citation type="submission" date="2013-02" db="EMBL/GenBank/DDBJ databases">
        <title>Genome sequence of Clostridium saccharoperbutylacetonicum N1-4(HMT).</title>
        <authorList>
            <person name="Poehlein A."/>
            <person name="Daniel R."/>
        </authorList>
    </citation>
    <scope>NUCLEOTIDE SEQUENCE [LARGE SCALE GENOMIC DNA]</scope>
    <source>
        <strain evidence="3">N1-4(HMT)</strain>
    </source>
</reference>
<dbReference type="InterPro" id="IPR003346">
    <property type="entry name" value="Transposase_20"/>
</dbReference>
<dbReference type="eggNOG" id="COG3547">
    <property type="taxonomic scope" value="Bacteria"/>
</dbReference>
<dbReference type="AlphaFoldDB" id="M1MG08"/>